<dbReference type="InterPro" id="IPR037124">
    <property type="entry name" value="Chaperonin_GroES_sf"/>
</dbReference>
<dbReference type="Pfam" id="PF00166">
    <property type="entry name" value="Cpn10"/>
    <property type="match status" value="1"/>
</dbReference>
<dbReference type="SUPFAM" id="SSF50129">
    <property type="entry name" value="GroES-like"/>
    <property type="match status" value="1"/>
</dbReference>
<evidence type="ECO:0000256" key="1">
    <source>
        <dbReference type="ARBA" id="ARBA00023186"/>
    </source>
</evidence>
<dbReference type="CDD" id="cd00320">
    <property type="entry name" value="cpn10"/>
    <property type="match status" value="1"/>
</dbReference>
<reference evidence="2" key="1">
    <citation type="submission" date="2020-04" db="EMBL/GenBank/DDBJ databases">
        <authorList>
            <person name="Chiriac C."/>
            <person name="Salcher M."/>
            <person name="Ghai R."/>
            <person name="Kavagutti S V."/>
        </authorList>
    </citation>
    <scope>NUCLEOTIDE SEQUENCE</scope>
</reference>
<accession>A0A6J5L8K8</accession>
<organism evidence="2">
    <name type="scientific">uncultured Caudovirales phage</name>
    <dbReference type="NCBI Taxonomy" id="2100421"/>
    <lineage>
        <taxon>Viruses</taxon>
        <taxon>Duplodnaviria</taxon>
        <taxon>Heunggongvirae</taxon>
        <taxon>Uroviricota</taxon>
        <taxon>Caudoviricetes</taxon>
        <taxon>Peduoviridae</taxon>
        <taxon>Maltschvirus</taxon>
        <taxon>Maltschvirus maltsch</taxon>
    </lineage>
</organism>
<dbReference type="GO" id="GO:0044183">
    <property type="term" value="F:protein folding chaperone"/>
    <property type="evidence" value="ECO:0007669"/>
    <property type="project" value="InterPro"/>
</dbReference>
<gene>
    <name evidence="2" type="ORF">UFOVP106_35</name>
</gene>
<dbReference type="InterPro" id="IPR020818">
    <property type="entry name" value="Chaperonin_GroES"/>
</dbReference>
<dbReference type="InterPro" id="IPR011032">
    <property type="entry name" value="GroES-like_sf"/>
</dbReference>
<dbReference type="SMART" id="SM00883">
    <property type="entry name" value="Cpn10"/>
    <property type="match status" value="1"/>
</dbReference>
<proteinExistence type="predicted"/>
<protein>
    <submittedName>
        <fullName evidence="2">GroES chaperonin family</fullName>
    </submittedName>
</protein>
<sequence>MIKPLRDKIFVRPEQRIKSDLWIQTAEADTVGFVTAVGDEAADEGLKVGDKVYFGTLAKDYKNEYLKYTEFKNNDENLIVMSWQDVCFVEEME</sequence>
<keyword evidence="1" id="KW-0143">Chaperone</keyword>
<dbReference type="Gene3D" id="2.30.33.40">
    <property type="entry name" value="GroES chaperonin"/>
    <property type="match status" value="1"/>
</dbReference>
<name>A0A6J5L8K8_9CAUD</name>
<dbReference type="GO" id="GO:0005524">
    <property type="term" value="F:ATP binding"/>
    <property type="evidence" value="ECO:0007669"/>
    <property type="project" value="InterPro"/>
</dbReference>
<evidence type="ECO:0000313" key="2">
    <source>
        <dbReference type="EMBL" id="CAB4128109.1"/>
    </source>
</evidence>
<dbReference type="EMBL" id="LR796225">
    <property type="protein sequence ID" value="CAB4128109.1"/>
    <property type="molecule type" value="Genomic_DNA"/>
</dbReference>